<dbReference type="GO" id="GO:0016055">
    <property type="term" value="P:Wnt signaling pathway"/>
    <property type="evidence" value="ECO:0007669"/>
    <property type="project" value="UniProtKB-KW"/>
</dbReference>
<dbReference type="SMART" id="SM00389">
    <property type="entry name" value="HOX"/>
    <property type="match status" value="1"/>
</dbReference>
<evidence type="ECO:0000256" key="1">
    <source>
        <dbReference type="ARBA" id="ARBA00004123"/>
    </source>
</evidence>
<evidence type="ECO:0000256" key="9">
    <source>
        <dbReference type="ARBA" id="ARBA00023159"/>
    </source>
</evidence>
<dbReference type="Gene3D" id="1.10.10.60">
    <property type="entry name" value="Homeodomain-like"/>
    <property type="match status" value="1"/>
</dbReference>
<keyword evidence="9" id="KW-0010">Activator</keyword>
<dbReference type="InterPro" id="IPR009057">
    <property type="entry name" value="Homeodomain-like_sf"/>
</dbReference>
<evidence type="ECO:0000313" key="17">
    <source>
        <dbReference type="Proteomes" id="UP000186698"/>
    </source>
</evidence>
<dbReference type="GO" id="GO:0030154">
    <property type="term" value="P:cell differentiation"/>
    <property type="evidence" value="ECO:0007669"/>
    <property type="project" value="UniProtKB-KW"/>
</dbReference>
<sequence length="214" mass="24617">MDCDIELEQVIGTALSLEDDYPELYLPIREKHKANSNSIRGTISDLLPAAQVQVPLQNSWQQTLLELYSVLGIPQEAKVSRTMHKNVSEDQSMEALSPGIKDKPCCISESSSCLKRPLCEEEQRVCKKTKSEPNDLLPSLSARSRKRTIYSKEQTNFLQNHFDVNPYPDFVSRCHIAQLTGISEPRIQVHQELQIMDIKWNLYYRFTKSCRSWT</sequence>
<evidence type="ECO:0000256" key="12">
    <source>
        <dbReference type="ARBA" id="ARBA00023242"/>
    </source>
</evidence>
<name>A0A8J0UNE7_XENLA</name>
<proteinExistence type="predicted"/>
<dbReference type="AlphaFoldDB" id="A0A8J0UNE7"/>
<dbReference type="PROSITE" id="PS50071">
    <property type="entry name" value="HOMEOBOX_2"/>
    <property type="match status" value="1"/>
</dbReference>
<evidence type="ECO:0000256" key="3">
    <source>
        <dbReference type="ARBA" id="ARBA00022687"/>
    </source>
</evidence>
<dbReference type="GO" id="GO:0007369">
    <property type="term" value="P:gastrulation"/>
    <property type="evidence" value="ECO:0007669"/>
    <property type="project" value="UniProtKB-KW"/>
</dbReference>
<keyword evidence="17" id="KW-1185">Reference proteome</keyword>
<evidence type="ECO:0000256" key="7">
    <source>
        <dbReference type="ARBA" id="ARBA00023125"/>
    </source>
</evidence>
<dbReference type="InterPro" id="IPR001356">
    <property type="entry name" value="HD"/>
</dbReference>
<dbReference type="GO" id="GO:0005634">
    <property type="term" value="C:nucleus"/>
    <property type="evidence" value="ECO:0007669"/>
    <property type="project" value="UniProtKB-SubCell"/>
</dbReference>
<dbReference type="InterPro" id="IPR051306">
    <property type="entry name" value="Homeobox_regulator"/>
</dbReference>
<dbReference type="Pfam" id="PF00046">
    <property type="entry name" value="Homeodomain"/>
    <property type="match status" value="1"/>
</dbReference>
<keyword evidence="6" id="KW-0805">Transcription regulation</keyword>
<dbReference type="GO" id="GO:0000981">
    <property type="term" value="F:DNA-binding transcription factor activity, RNA polymerase II-specific"/>
    <property type="evidence" value="ECO:0007669"/>
    <property type="project" value="TreeGrafter"/>
</dbReference>
<feature type="DNA-binding region" description="Homeobox" evidence="14">
    <location>
        <begin position="143"/>
        <end position="190"/>
    </location>
</feature>
<evidence type="ECO:0000256" key="10">
    <source>
        <dbReference type="ARBA" id="ARBA00023163"/>
    </source>
</evidence>
<comment type="subcellular location">
    <subcellularLocation>
        <location evidence="1 14 15">Nucleus</location>
    </subcellularLocation>
</comment>
<protein>
    <recommendedName>
        <fullName evidence="13">Homeobox protein siamois</fullName>
    </recommendedName>
</protein>
<reference evidence="18" key="1">
    <citation type="submission" date="2025-08" db="UniProtKB">
        <authorList>
            <consortium name="RefSeq"/>
        </authorList>
    </citation>
    <scope>IDENTIFICATION</scope>
    <source>
        <strain evidence="18">J_2021</strain>
        <tissue evidence="18">Erythrocytes</tissue>
    </source>
</reference>
<keyword evidence="10" id="KW-0804">Transcription</keyword>
<evidence type="ECO:0000256" key="5">
    <source>
        <dbReference type="ARBA" id="ARBA00022902"/>
    </source>
</evidence>
<dbReference type="GO" id="GO:0000977">
    <property type="term" value="F:RNA polymerase II transcription regulatory region sequence-specific DNA binding"/>
    <property type="evidence" value="ECO:0007669"/>
    <property type="project" value="TreeGrafter"/>
</dbReference>
<accession>A0A8J0UNE7</accession>
<dbReference type="SUPFAM" id="SSF46689">
    <property type="entry name" value="Homeodomain-like"/>
    <property type="match status" value="1"/>
</dbReference>
<evidence type="ECO:0000256" key="8">
    <source>
        <dbReference type="ARBA" id="ARBA00023155"/>
    </source>
</evidence>
<evidence type="ECO:0000256" key="13">
    <source>
        <dbReference type="ARBA" id="ARBA00072613"/>
    </source>
</evidence>
<feature type="domain" description="Homeobox" evidence="16">
    <location>
        <begin position="141"/>
        <end position="189"/>
    </location>
</feature>
<evidence type="ECO:0000259" key="16">
    <source>
        <dbReference type="PROSITE" id="PS50071"/>
    </source>
</evidence>
<keyword evidence="8 14" id="KW-0371">Homeobox</keyword>
<dbReference type="PANTHER" id="PTHR46123:SF6">
    <property type="entry name" value="HOMEOBOX PROTEIN SIAMOIS"/>
    <property type="match status" value="1"/>
</dbReference>
<keyword evidence="3" id="KW-0879">Wnt signaling pathway</keyword>
<keyword evidence="12 14" id="KW-0539">Nucleus</keyword>
<keyword evidence="7 14" id="KW-0238">DNA-binding</keyword>
<evidence type="ECO:0000256" key="2">
    <source>
        <dbReference type="ARBA" id="ARBA00022473"/>
    </source>
</evidence>
<dbReference type="GO" id="GO:0007399">
    <property type="term" value="P:nervous system development"/>
    <property type="evidence" value="ECO:0007669"/>
    <property type="project" value="UniProtKB-KW"/>
</dbReference>
<dbReference type="FunFam" id="1.10.10.60:FF:000499">
    <property type="entry name" value="Siamois homeodomain 1"/>
    <property type="match status" value="1"/>
</dbReference>
<dbReference type="Proteomes" id="UP000186698">
    <property type="component" value="Chromosome 3L"/>
</dbReference>
<dbReference type="PANTHER" id="PTHR46123">
    <property type="entry name" value="MIX-TYPE HOMEOBOX GENE 1-RELATED"/>
    <property type="match status" value="1"/>
</dbReference>
<keyword evidence="5" id="KW-0524">Neurogenesis</keyword>
<dbReference type="KEGG" id="xla:108710650"/>
<evidence type="ECO:0000313" key="18">
    <source>
        <dbReference type="RefSeq" id="XP_018107253.2"/>
    </source>
</evidence>
<gene>
    <name evidence="18" type="primary">LOC108710650</name>
</gene>
<keyword evidence="4" id="KW-0221">Differentiation</keyword>
<keyword evidence="11" id="KW-0306">Gastrulation</keyword>
<dbReference type="GeneID" id="108710650"/>
<evidence type="ECO:0000256" key="4">
    <source>
        <dbReference type="ARBA" id="ARBA00022782"/>
    </source>
</evidence>
<dbReference type="OrthoDB" id="6159439at2759"/>
<evidence type="ECO:0000256" key="11">
    <source>
        <dbReference type="ARBA" id="ARBA00023218"/>
    </source>
</evidence>
<dbReference type="RefSeq" id="XP_018107253.2">
    <property type="nucleotide sequence ID" value="XM_018251764.2"/>
</dbReference>
<dbReference type="CTD" id="108710650"/>
<dbReference type="CDD" id="cd00086">
    <property type="entry name" value="homeodomain"/>
    <property type="match status" value="1"/>
</dbReference>
<evidence type="ECO:0000256" key="15">
    <source>
        <dbReference type="RuleBase" id="RU000682"/>
    </source>
</evidence>
<evidence type="ECO:0000256" key="14">
    <source>
        <dbReference type="PROSITE-ProRule" id="PRU00108"/>
    </source>
</evidence>
<organism evidence="17 18">
    <name type="scientific">Xenopus laevis</name>
    <name type="common">African clawed frog</name>
    <dbReference type="NCBI Taxonomy" id="8355"/>
    <lineage>
        <taxon>Eukaryota</taxon>
        <taxon>Metazoa</taxon>
        <taxon>Chordata</taxon>
        <taxon>Craniata</taxon>
        <taxon>Vertebrata</taxon>
        <taxon>Euteleostomi</taxon>
        <taxon>Amphibia</taxon>
        <taxon>Batrachia</taxon>
        <taxon>Anura</taxon>
        <taxon>Pipoidea</taxon>
        <taxon>Pipidae</taxon>
        <taxon>Xenopodinae</taxon>
        <taxon>Xenopus</taxon>
        <taxon>Xenopus</taxon>
    </lineage>
</organism>
<evidence type="ECO:0000256" key="6">
    <source>
        <dbReference type="ARBA" id="ARBA00023015"/>
    </source>
</evidence>
<keyword evidence="2" id="KW-0217">Developmental protein</keyword>